<dbReference type="Proteomes" id="UP000182124">
    <property type="component" value="Unassembled WGS sequence"/>
</dbReference>
<evidence type="ECO:0000313" key="2">
    <source>
        <dbReference type="EMBL" id="SCX17818.1"/>
    </source>
</evidence>
<protein>
    <recommendedName>
        <fullName evidence="4">Lipoprotein</fullName>
    </recommendedName>
</protein>
<name>A0A1G4W758_9FLAO</name>
<sequence length="131" mass="14932">MKKIYLGCVCILLFSGCAGVQNTETEINQKLDAKSDKEMVLVKVINDSRCPEGVQCVWAGEVVIAVAVYNHKKLTEEAEFTLNKNTMEEVKVWFEKHLPHQKTALKDIQVLPYPKEGVEQLPEAYYIKLVY</sequence>
<dbReference type="AlphaFoldDB" id="A0A1G4W758"/>
<dbReference type="RefSeq" id="WP_023577417.1">
    <property type="nucleotide sequence ID" value="NZ_CBCSBQ010000012.1"/>
</dbReference>
<feature type="chain" id="PRO_5010237844" description="Lipoprotein" evidence="1">
    <location>
        <begin position="21"/>
        <end position="131"/>
    </location>
</feature>
<organism evidence="2 3">
    <name type="scientific">Flavobacterium saliperosum</name>
    <dbReference type="NCBI Taxonomy" id="329186"/>
    <lineage>
        <taxon>Bacteria</taxon>
        <taxon>Pseudomonadati</taxon>
        <taxon>Bacteroidota</taxon>
        <taxon>Flavobacteriia</taxon>
        <taxon>Flavobacteriales</taxon>
        <taxon>Flavobacteriaceae</taxon>
        <taxon>Flavobacterium</taxon>
    </lineage>
</organism>
<keyword evidence="1" id="KW-0732">Signal</keyword>
<feature type="signal peptide" evidence="1">
    <location>
        <begin position="1"/>
        <end position="20"/>
    </location>
</feature>
<evidence type="ECO:0008006" key="4">
    <source>
        <dbReference type="Google" id="ProtNLM"/>
    </source>
</evidence>
<dbReference type="PROSITE" id="PS51257">
    <property type="entry name" value="PROKAR_LIPOPROTEIN"/>
    <property type="match status" value="1"/>
</dbReference>
<evidence type="ECO:0000313" key="3">
    <source>
        <dbReference type="Proteomes" id="UP000182124"/>
    </source>
</evidence>
<dbReference type="STRING" id="329186.SAMN02927925_02588"/>
<dbReference type="eggNOG" id="ENOG5033BNR">
    <property type="taxonomic scope" value="Bacteria"/>
</dbReference>
<reference evidence="2 3" key="1">
    <citation type="submission" date="2016-10" db="EMBL/GenBank/DDBJ databases">
        <authorList>
            <person name="de Groot N.N."/>
        </authorList>
    </citation>
    <scope>NUCLEOTIDE SEQUENCE [LARGE SCALE GENOMIC DNA]</scope>
    <source>
        <strain evidence="2 3">CGMCC 1.3801</strain>
    </source>
</reference>
<proteinExistence type="predicted"/>
<accession>A0A1G4W758</accession>
<evidence type="ECO:0000256" key="1">
    <source>
        <dbReference type="SAM" id="SignalP"/>
    </source>
</evidence>
<dbReference type="EMBL" id="FMTY01000008">
    <property type="protein sequence ID" value="SCX17818.1"/>
    <property type="molecule type" value="Genomic_DNA"/>
</dbReference>
<gene>
    <name evidence="2" type="ORF">SAMN02927925_02588</name>
</gene>